<gene>
    <name evidence="3" type="ORF">VC82_2565</name>
</gene>
<dbReference type="InterPro" id="IPR027039">
    <property type="entry name" value="Crtac1"/>
</dbReference>
<proteinExistence type="predicted"/>
<evidence type="ECO:0000259" key="2">
    <source>
        <dbReference type="Pfam" id="PF07593"/>
    </source>
</evidence>
<accession>A0A0D5YW63</accession>
<dbReference type="InterPro" id="IPR028994">
    <property type="entry name" value="Integrin_alpha_N"/>
</dbReference>
<dbReference type="Gene3D" id="2.130.10.130">
    <property type="entry name" value="Integrin alpha, N-terminal"/>
    <property type="match status" value="3"/>
</dbReference>
<evidence type="ECO:0000313" key="3">
    <source>
        <dbReference type="EMBL" id="AKA36129.1"/>
    </source>
</evidence>
<name>A0A0D5YW63_9FLAO</name>
<reference evidence="3 4" key="1">
    <citation type="submission" date="2015-03" db="EMBL/GenBank/DDBJ databases">
        <title>Complete genome sequence of Muricauda lutaonensis CC-HSB-11T, isolated from a coastal hot spring.</title>
        <authorList>
            <person name="Kim K.M."/>
        </authorList>
    </citation>
    <scope>NUCLEOTIDE SEQUENCE [LARGE SCALE GENOMIC DNA]</scope>
    <source>
        <strain evidence="3 4">CC-HSB-11</strain>
    </source>
</reference>
<dbReference type="InterPro" id="IPR011519">
    <property type="entry name" value="UnbV_ASPIC"/>
</dbReference>
<evidence type="ECO:0000313" key="4">
    <source>
        <dbReference type="Proteomes" id="UP000032726"/>
    </source>
</evidence>
<dbReference type="PANTHER" id="PTHR16026">
    <property type="entry name" value="CARTILAGE ACIDIC PROTEIN 1"/>
    <property type="match status" value="1"/>
</dbReference>
<dbReference type="Proteomes" id="UP000032726">
    <property type="component" value="Chromosome"/>
</dbReference>
<sequence>MRVKNLFAILLFAAFTCNNTPLPNSAKTELFTLLGTSRTGIKFKNTIEDTPDQNILLYSNFYGGAGVGIGDFNNDGLQDLYFAGNLVSDKLYINQGNIKFKDFSEAAGLIDDGGWSTGVTVADVNNDGLDDIYVSRELYDNRPDWRTNLLYINKGDGTFEESAKKYGVADPGRTRHSTFIDYDKDGHLDLLLLTQPPNPGSLSELYGEELLRPEYHIKLFKNTGNGRFIEATETAGIKMTGFPNAVSASDLNNDGWPDLYIANDFQAPDFLFINNQDGTFREVMKEALNHISYYSMGVDVADINNDGWLDVFVLDMVAEDNFRLKSNMSGMNPDIFWKVVNDGGHYQYMYNTLHLNNGNTTFSDVAQIAGMAATDWSWANLLADFDNDGLKDAFVTNGLLRDIRNTDADKKVAEYINKVRYEWLKNNPNAAEIESIWNIIDIDHVVSLIPSQPLQNYAYKNMGQLEFKKMVEDWGLDQESFSNGAAYADLDNDGDLDLVVNNINKEAFIYRNNAETMQNTNFLRVELSDVNNRPVFGTRLTLYDSVGKQVSETTNVRGIYSTSEPLVHFGVGSKTVVDSLVVQWPNDKQTILRNIPTNQVLHLKMSEADESGKVPLATENQNYFFGHSPEPFIEYQHQENDFDDYAHQVLLPHKLSQFGPALAKGDVNNDGLEDVFVGGATGFSAALFIQIPNGGFKKANEDFWQGESGYEDVDALFVDINGDGHQDLFVVSGGNEYSVNDFHYVDRLYINDGHGNFKKAAIPNIGRDSGSIVKASDYDNDGDIDLFVGGRHWPHQYPMPASSMLLQNNGGQLVNATKSIAPELENIGMVTDATWADYDGDGDEDLAIVGEWMPITFFKNENGQLVKDGQTDLSESSGWWFSIEKGDFDNDGDIDFIAGNLGLNYKYKTSKEKPFDIYYNDFDGNGKYDIVLGYYNGDKHYPLRGFSCSSEQVPMLKKKFKKYNVFASLELEEVYGGQNLERALHYKADTFASSFVENLGNGSFKIHKLPNMAQLSNINDMLVDDFNEDGNLDILAIGNLFVSEIETPRNDAGTGILLLGSGKGAFKTVPSYESGLIARKDAKKIVKVGVGNQQILFIANNDDVLQGFTMLN</sequence>
<keyword evidence="3" id="KW-0449">Lipoprotein</keyword>
<dbReference type="STRING" id="516051.VC82_2565"/>
<protein>
    <submittedName>
        <fullName evidence="3">Lipoprotein</fullName>
    </submittedName>
</protein>
<dbReference type="SUPFAM" id="SSF69318">
    <property type="entry name" value="Integrin alpha N-terminal domain"/>
    <property type="match status" value="3"/>
</dbReference>
<evidence type="ECO:0000256" key="1">
    <source>
        <dbReference type="ARBA" id="ARBA00022729"/>
    </source>
</evidence>
<dbReference type="PANTHER" id="PTHR16026:SF0">
    <property type="entry name" value="CARTILAGE ACIDIC PROTEIN 1"/>
    <property type="match status" value="1"/>
</dbReference>
<dbReference type="Pfam" id="PF07593">
    <property type="entry name" value="UnbV_ASPIC"/>
    <property type="match status" value="1"/>
</dbReference>
<dbReference type="KEGG" id="mlt:VC82_2565"/>
<dbReference type="AlphaFoldDB" id="A0A0D5YW63"/>
<dbReference type="RefSeq" id="WP_045802704.1">
    <property type="nucleotide sequence ID" value="NZ_CP011071.1"/>
</dbReference>
<dbReference type="Pfam" id="PF13517">
    <property type="entry name" value="FG-GAP_3"/>
    <property type="match status" value="6"/>
</dbReference>
<dbReference type="HOGENOM" id="CLU_281416_0_0_10"/>
<keyword evidence="1" id="KW-0732">Signal</keyword>
<dbReference type="InterPro" id="IPR013517">
    <property type="entry name" value="FG-GAP"/>
</dbReference>
<dbReference type="PATRIC" id="fig|516051.4.peg.2630"/>
<feature type="domain" description="ASPIC/UnbV" evidence="2">
    <location>
        <begin position="536"/>
        <end position="601"/>
    </location>
</feature>
<dbReference type="OrthoDB" id="9816120at2"/>
<keyword evidence="4" id="KW-1185">Reference proteome</keyword>
<dbReference type="EMBL" id="CP011071">
    <property type="protein sequence ID" value="AKA36129.1"/>
    <property type="molecule type" value="Genomic_DNA"/>
</dbReference>
<organism evidence="3 4">
    <name type="scientific">Flagellimonas lutaonensis</name>
    <dbReference type="NCBI Taxonomy" id="516051"/>
    <lineage>
        <taxon>Bacteria</taxon>
        <taxon>Pseudomonadati</taxon>
        <taxon>Bacteroidota</taxon>
        <taxon>Flavobacteriia</taxon>
        <taxon>Flavobacteriales</taxon>
        <taxon>Flavobacteriaceae</taxon>
        <taxon>Flagellimonas</taxon>
    </lineage>
</organism>